<dbReference type="RefSeq" id="WP_008588436.1">
    <property type="nucleotide sequence ID" value="NZ_CP007035.1"/>
</dbReference>
<sequence>MSHTRYVKGKIVKRTDGRHNMYAQESIVFNAEDTIDEWGKEGGTRFGEPERYQGRDQEFEITFSLDKSDKTFVPLGVLDFKNNIENGYFKFNYSLFGESIDSLEFRILDDNGNALYIETNIKPVTIHADQKQSFLNDMKSKAKQISDPSVKKNIFDINYVLQSYTGVSGYTEPGHYSIYWDGFTVDKVYDSRSIAGKRLKAKITATKNGVSKSLEQEFFVVPSDVDWVDVRIDRANKMINIDLKINLRNGGAEGLNKDGDVSKEAVDYYHKPPLNKQAVSYQDLEEYALDGVGQFWSRHSGNIGKGIMIGKDLYQVFVRANSDEHGMLAPRIIYQTNQEEGRSRNWELSRILYFADGYIYHPGWGKYPGSIIFNTKGWMFGSNIPDFKMTAAHEIGHQILLSYGGQDYSKSHKKSSTIFTQKVLDDSPSIPTAGEIDLMKYYQNYYDISRTIAAEFDVAKLIWLTKLKIQ</sequence>
<proteinExistence type="predicted"/>
<keyword evidence="2" id="KW-1185">Reference proteome</keyword>
<name>W0F9A8_9BACT</name>
<dbReference type="HOGENOM" id="CLU_036588_0_0_10"/>
<dbReference type="OrthoDB" id="1324639at2"/>
<dbReference type="Proteomes" id="UP000003586">
    <property type="component" value="Chromosome"/>
</dbReference>
<gene>
    <name evidence="1" type="ORF">NIASO_19655</name>
</gene>
<evidence type="ECO:0000313" key="2">
    <source>
        <dbReference type="Proteomes" id="UP000003586"/>
    </source>
</evidence>
<organism evidence="1 2">
    <name type="scientific">Niabella soli DSM 19437</name>
    <dbReference type="NCBI Taxonomy" id="929713"/>
    <lineage>
        <taxon>Bacteria</taxon>
        <taxon>Pseudomonadati</taxon>
        <taxon>Bacteroidota</taxon>
        <taxon>Chitinophagia</taxon>
        <taxon>Chitinophagales</taxon>
        <taxon>Chitinophagaceae</taxon>
        <taxon>Niabella</taxon>
    </lineage>
</organism>
<accession>W0F9A8</accession>
<dbReference type="STRING" id="929713.NIASO_19655"/>
<dbReference type="EMBL" id="CP007035">
    <property type="protein sequence ID" value="AHF18059.1"/>
    <property type="molecule type" value="Genomic_DNA"/>
</dbReference>
<dbReference type="KEGG" id="nso:NIASO_19655"/>
<protein>
    <submittedName>
        <fullName evidence="1">Uncharacterized protein</fullName>
    </submittedName>
</protein>
<dbReference type="AlphaFoldDB" id="W0F9A8"/>
<evidence type="ECO:0000313" key="1">
    <source>
        <dbReference type="EMBL" id="AHF18059.1"/>
    </source>
</evidence>
<dbReference type="SUPFAM" id="SSF55486">
    <property type="entry name" value="Metalloproteases ('zincins'), catalytic domain"/>
    <property type="match status" value="1"/>
</dbReference>
<dbReference type="eggNOG" id="ENOG5033T7D">
    <property type="taxonomic scope" value="Bacteria"/>
</dbReference>
<reference evidence="1 2" key="1">
    <citation type="submission" date="2013-12" db="EMBL/GenBank/DDBJ databases">
        <authorList>
            <consortium name="DOE Joint Genome Institute"/>
            <person name="Eisen J."/>
            <person name="Huntemann M."/>
            <person name="Han J."/>
            <person name="Chen A."/>
            <person name="Kyrpides N."/>
            <person name="Mavromatis K."/>
            <person name="Markowitz V."/>
            <person name="Palaniappan K."/>
            <person name="Ivanova N."/>
            <person name="Schaumberg A."/>
            <person name="Pati A."/>
            <person name="Liolios K."/>
            <person name="Nordberg H.P."/>
            <person name="Cantor M.N."/>
            <person name="Hua S.X."/>
            <person name="Woyke T."/>
        </authorList>
    </citation>
    <scope>NUCLEOTIDE SEQUENCE [LARGE SCALE GENOMIC DNA]</scope>
    <source>
        <strain evidence="2">DSM 19437</strain>
    </source>
</reference>